<dbReference type="PANTHER" id="PTHR14859:SF15">
    <property type="entry name" value="ENDONUCLEASE_EXONUCLEASE_PHOSPHATASE DOMAIN-CONTAINING PROTEIN"/>
    <property type="match status" value="1"/>
</dbReference>
<keyword evidence="2" id="KW-0255">Endonuclease</keyword>
<keyword evidence="3" id="KW-1185">Reference proteome</keyword>
<proteinExistence type="predicted"/>
<dbReference type="GO" id="GO:0016020">
    <property type="term" value="C:membrane"/>
    <property type="evidence" value="ECO:0007669"/>
    <property type="project" value="GOC"/>
</dbReference>
<keyword evidence="2" id="KW-0540">Nuclease</keyword>
<dbReference type="InterPro" id="IPR051916">
    <property type="entry name" value="GPI-anchor_lipid_remodeler"/>
</dbReference>
<dbReference type="SUPFAM" id="SSF56219">
    <property type="entry name" value="DNase I-like"/>
    <property type="match status" value="1"/>
</dbReference>
<organism evidence="2 3">
    <name type="scientific">Thioalbus denitrificans</name>
    <dbReference type="NCBI Taxonomy" id="547122"/>
    <lineage>
        <taxon>Bacteria</taxon>
        <taxon>Pseudomonadati</taxon>
        <taxon>Pseudomonadota</taxon>
        <taxon>Gammaproteobacteria</taxon>
        <taxon>Chromatiales</taxon>
        <taxon>Ectothiorhodospiraceae</taxon>
        <taxon>Thioalbus</taxon>
    </lineage>
</organism>
<dbReference type="GO" id="GO:0006506">
    <property type="term" value="P:GPI anchor biosynthetic process"/>
    <property type="evidence" value="ECO:0007669"/>
    <property type="project" value="TreeGrafter"/>
</dbReference>
<dbReference type="PANTHER" id="PTHR14859">
    <property type="entry name" value="CALCOFLUOR WHITE HYPERSENSITIVE PROTEIN PRECURSOR"/>
    <property type="match status" value="1"/>
</dbReference>
<dbReference type="InterPro" id="IPR005135">
    <property type="entry name" value="Endo/exonuclease/phosphatase"/>
</dbReference>
<accession>A0A369CBT4</accession>
<keyword evidence="2" id="KW-0378">Hydrolase</keyword>
<dbReference type="InterPro" id="IPR036691">
    <property type="entry name" value="Endo/exonu/phosph_ase_sf"/>
</dbReference>
<feature type="domain" description="Endonuclease/exonuclease/phosphatase" evidence="1">
    <location>
        <begin position="5"/>
        <end position="255"/>
    </location>
</feature>
<sequence length="269" mass="28399">MLRIVTLNTWKGEGDYPARLEAMGTGLAQLAPDVVALQECLLAPAAGLDTAAALAARLGFHHALLPMRRKVRRVGDRQLDCWAGLALLSRWPILEQSDLTLPSLAGDGERRALLARLERPGGPITAACLHLSWLPGAGGTRRKQLEAVLAAPLWGAPARLRLLAGDINAAPDSPELRALGDGVHGWRARSCWDASGATPAATFDPANPLTAPLERPATLDHIHALFRPEAAAPCFGAVRVVLNHPDPHGTWPSDHFGVLAGIIPPASGG</sequence>
<keyword evidence="2" id="KW-0269">Exonuclease</keyword>
<dbReference type="Proteomes" id="UP000252707">
    <property type="component" value="Unassembled WGS sequence"/>
</dbReference>
<comment type="caution">
    <text evidence="2">The sequence shown here is derived from an EMBL/GenBank/DDBJ whole genome shotgun (WGS) entry which is preliminary data.</text>
</comment>
<protein>
    <submittedName>
        <fullName evidence="2">Endonuclease/exonuclease/phosphatase family metal-dependent hydrolase</fullName>
    </submittedName>
</protein>
<evidence type="ECO:0000313" key="3">
    <source>
        <dbReference type="Proteomes" id="UP000252707"/>
    </source>
</evidence>
<dbReference type="EMBL" id="QPJY01000004">
    <property type="protein sequence ID" value="RCX30605.1"/>
    <property type="molecule type" value="Genomic_DNA"/>
</dbReference>
<dbReference type="Gene3D" id="3.60.10.10">
    <property type="entry name" value="Endonuclease/exonuclease/phosphatase"/>
    <property type="match status" value="1"/>
</dbReference>
<gene>
    <name evidence="2" type="ORF">DFQ59_10441</name>
</gene>
<dbReference type="AlphaFoldDB" id="A0A369CBT4"/>
<evidence type="ECO:0000259" key="1">
    <source>
        <dbReference type="Pfam" id="PF03372"/>
    </source>
</evidence>
<dbReference type="GO" id="GO:0004519">
    <property type="term" value="F:endonuclease activity"/>
    <property type="evidence" value="ECO:0007669"/>
    <property type="project" value="UniProtKB-KW"/>
</dbReference>
<evidence type="ECO:0000313" key="2">
    <source>
        <dbReference type="EMBL" id="RCX30605.1"/>
    </source>
</evidence>
<dbReference type="GO" id="GO:0004527">
    <property type="term" value="F:exonuclease activity"/>
    <property type="evidence" value="ECO:0007669"/>
    <property type="project" value="UniProtKB-KW"/>
</dbReference>
<name>A0A369CBT4_9GAMM</name>
<dbReference type="Pfam" id="PF03372">
    <property type="entry name" value="Exo_endo_phos"/>
    <property type="match status" value="1"/>
</dbReference>
<dbReference type="OrthoDB" id="9793162at2"/>
<dbReference type="RefSeq" id="WP_114279601.1">
    <property type="nucleotide sequence ID" value="NZ_QPJY01000004.1"/>
</dbReference>
<reference evidence="2 3" key="1">
    <citation type="submission" date="2018-07" db="EMBL/GenBank/DDBJ databases">
        <title>Genomic Encyclopedia of Type Strains, Phase IV (KMG-IV): sequencing the most valuable type-strain genomes for metagenomic binning, comparative biology and taxonomic classification.</title>
        <authorList>
            <person name="Goeker M."/>
        </authorList>
    </citation>
    <scope>NUCLEOTIDE SEQUENCE [LARGE SCALE GENOMIC DNA]</scope>
    <source>
        <strain evidence="2 3">DSM 26407</strain>
    </source>
</reference>